<protein>
    <recommendedName>
        <fullName evidence="7">Synaptosomal-associated protein</fullName>
    </recommendedName>
</protein>
<evidence type="ECO:0000256" key="7">
    <source>
        <dbReference type="RuleBase" id="RU003496"/>
    </source>
</evidence>
<name>A0A7R9KR94_9ACAR</name>
<dbReference type="GO" id="GO:0043005">
    <property type="term" value="C:neuron projection"/>
    <property type="evidence" value="ECO:0007669"/>
    <property type="project" value="UniProtKB-KW"/>
</dbReference>
<evidence type="ECO:0000313" key="12">
    <source>
        <dbReference type="Proteomes" id="UP000759131"/>
    </source>
</evidence>
<reference evidence="11" key="1">
    <citation type="submission" date="2020-11" db="EMBL/GenBank/DDBJ databases">
        <authorList>
            <person name="Tran Van P."/>
        </authorList>
    </citation>
    <scope>NUCLEOTIDE SEQUENCE</scope>
</reference>
<keyword evidence="4" id="KW-0770">Synapse</keyword>
<accession>A0A7R9KR94</accession>
<feature type="coiled-coil region" evidence="8">
    <location>
        <begin position="51"/>
        <end position="78"/>
    </location>
</feature>
<dbReference type="FunFam" id="1.20.5.110:FF:000007">
    <property type="entry name" value="Synaptosomal-associated protein"/>
    <property type="match status" value="1"/>
</dbReference>
<evidence type="ECO:0000259" key="10">
    <source>
        <dbReference type="PROSITE" id="PS50192"/>
    </source>
</evidence>
<dbReference type="InterPro" id="IPR000727">
    <property type="entry name" value="T_SNARE_dom"/>
</dbReference>
<evidence type="ECO:0000256" key="9">
    <source>
        <dbReference type="SAM" id="MobiDB-lite"/>
    </source>
</evidence>
<dbReference type="GO" id="GO:0005484">
    <property type="term" value="F:SNAP receptor activity"/>
    <property type="evidence" value="ECO:0007669"/>
    <property type="project" value="TreeGrafter"/>
</dbReference>
<dbReference type="FunFam" id="1.20.5.110:FF:000018">
    <property type="entry name" value="Synaptosomal-associated protein"/>
    <property type="match status" value="1"/>
</dbReference>
<proteinExistence type="inferred from homology"/>
<evidence type="ECO:0000313" key="11">
    <source>
        <dbReference type="EMBL" id="CAD7626812.1"/>
    </source>
</evidence>
<evidence type="ECO:0000256" key="3">
    <source>
        <dbReference type="ARBA" id="ARBA00022737"/>
    </source>
</evidence>
<dbReference type="SUPFAM" id="SSF58038">
    <property type="entry name" value="SNARE fusion complex"/>
    <property type="match status" value="3"/>
</dbReference>
<dbReference type="CDD" id="cd15885">
    <property type="entry name" value="SNARE_SNAP25C"/>
    <property type="match status" value="1"/>
</dbReference>
<evidence type="ECO:0000256" key="5">
    <source>
        <dbReference type="ARBA" id="ARBA00023054"/>
    </source>
</evidence>
<dbReference type="Proteomes" id="UP000759131">
    <property type="component" value="Unassembled WGS sequence"/>
</dbReference>
<evidence type="ECO:0000256" key="2">
    <source>
        <dbReference type="ARBA" id="ARBA00022599"/>
    </source>
</evidence>
<feature type="region of interest" description="Disordered" evidence="9">
    <location>
        <begin position="303"/>
        <end position="336"/>
    </location>
</feature>
<dbReference type="EMBL" id="CAJPIZ010004176">
    <property type="protein sequence ID" value="CAG2107242.1"/>
    <property type="molecule type" value="Genomic_DNA"/>
</dbReference>
<dbReference type="PROSITE" id="PS50192">
    <property type="entry name" value="T_SNARE"/>
    <property type="match status" value="3"/>
</dbReference>
<keyword evidence="12" id="KW-1185">Reference proteome</keyword>
<feature type="domain" description="T-SNARE coiled-coil homology" evidence="10">
    <location>
        <begin position="208"/>
        <end position="270"/>
    </location>
</feature>
<dbReference type="OrthoDB" id="19261at2759"/>
<evidence type="ECO:0000256" key="6">
    <source>
        <dbReference type="ARBA" id="ARBA00034102"/>
    </source>
</evidence>
<feature type="compositionally biased region" description="Polar residues" evidence="9">
    <location>
        <begin position="311"/>
        <end position="321"/>
    </location>
</feature>
<evidence type="ECO:0000256" key="8">
    <source>
        <dbReference type="SAM" id="Coils"/>
    </source>
</evidence>
<keyword evidence="2" id="KW-0771">Synaptosome</keyword>
<dbReference type="InterPro" id="IPR000928">
    <property type="entry name" value="SNAP-25_dom"/>
</dbReference>
<dbReference type="PANTHER" id="PTHR19305">
    <property type="entry name" value="SYNAPTOSOMAL ASSOCIATED PROTEIN"/>
    <property type="match status" value="1"/>
</dbReference>
<feature type="domain" description="T-SNARE coiled-coil homology" evidence="10">
    <location>
        <begin position="347"/>
        <end position="409"/>
    </location>
</feature>
<dbReference type="Gene3D" id="1.20.5.110">
    <property type="match status" value="3"/>
</dbReference>
<dbReference type="GO" id="GO:0031201">
    <property type="term" value="C:SNARE complex"/>
    <property type="evidence" value="ECO:0007669"/>
    <property type="project" value="TreeGrafter"/>
</dbReference>
<dbReference type="EMBL" id="OC858751">
    <property type="protein sequence ID" value="CAD7626812.1"/>
    <property type="molecule type" value="Genomic_DNA"/>
</dbReference>
<comment type="similarity">
    <text evidence="1 7">Belongs to the SNAP-25 family.</text>
</comment>
<sequence>MAHLSPADMDLIQDLQMKANKTTDETLESTRRMLTLCDESNDCGIRTLVALDEQGEQLDRIERDMDMINDDMRETEKHLTEMEKWCGVCLCPCGRNKEFREDPNAWQLSTEMGAVVSGQPMKGDVYYKPGKQHGGSVDSVNTGYVKRITGDARENEMEDNMGVEYGHRYRGLIPSAYKMPMRGLKKPPLRSQPSEPMTEWEELQMRAHLVSDETLESTRRMLSLCAESEETGVKTLELIHTQGEQLDRIDRDMDGMNEDMRQTERTLTKMEKWCGLCLCPCGAGAGGRAKKFREKRAIWRSSTAAEKRPIVTSQPNGSSSRESVDDGVDNGGRQDESGLYILRVTNDAREDEMEENMGHVSTLIGNLRNMAIDMGHEIGAQNSQLDSINQKADSNNVRIQGINDRTARLAK</sequence>
<keyword evidence="5 8" id="KW-0175">Coiled coil</keyword>
<evidence type="ECO:0000256" key="4">
    <source>
        <dbReference type="ARBA" id="ARBA00023018"/>
    </source>
</evidence>
<feature type="non-terminal residue" evidence="11">
    <location>
        <position position="1"/>
    </location>
</feature>
<keyword evidence="3" id="KW-0677">Repeat</keyword>
<evidence type="ECO:0000256" key="1">
    <source>
        <dbReference type="ARBA" id="ARBA00009480"/>
    </source>
</evidence>
<organism evidence="11">
    <name type="scientific">Medioppia subpectinata</name>
    <dbReference type="NCBI Taxonomy" id="1979941"/>
    <lineage>
        <taxon>Eukaryota</taxon>
        <taxon>Metazoa</taxon>
        <taxon>Ecdysozoa</taxon>
        <taxon>Arthropoda</taxon>
        <taxon>Chelicerata</taxon>
        <taxon>Arachnida</taxon>
        <taxon>Acari</taxon>
        <taxon>Acariformes</taxon>
        <taxon>Sarcoptiformes</taxon>
        <taxon>Oribatida</taxon>
        <taxon>Brachypylina</taxon>
        <taxon>Oppioidea</taxon>
        <taxon>Oppiidae</taxon>
        <taxon>Medioppia</taxon>
    </lineage>
</organism>
<dbReference type="GO" id="GO:0016082">
    <property type="term" value="P:synaptic vesicle priming"/>
    <property type="evidence" value="ECO:0007669"/>
    <property type="project" value="TreeGrafter"/>
</dbReference>
<dbReference type="GO" id="GO:0019905">
    <property type="term" value="F:syntaxin binding"/>
    <property type="evidence" value="ECO:0007669"/>
    <property type="project" value="TreeGrafter"/>
</dbReference>
<dbReference type="GO" id="GO:0098793">
    <property type="term" value="C:presynapse"/>
    <property type="evidence" value="ECO:0007669"/>
    <property type="project" value="GOC"/>
</dbReference>
<feature type="domain" description="T-SNARE coiled-coil homology" evidence="10">
    <location>
        <begin position="20"/>
        <end position="82"/>
    </location>
</feature>
<dbReference type="SMART" id="SM00397">
    <property type="entry name" value="t_SNARE"/>
    <property type="match status" value="3"/>
</dbReference>
<dbReference type="Pfam" id="PF00835">
    <property type="entry name" value="SNAP-25"/>
    <property type="match status" value="1"/>
</dbReference>
<dbReference type="GO" id="GO:0005886">
    <property type="term" value="C:plasma membrane"/>
    <property type="evidence" value="ECO:0007669"/>
    <property type="project" value="TreeGrafter"/>
</dbReference>
<dbReference type="CDD" id="cd15889">
    <property type="entry name" value="SNARE_SNAP25N_23N"/>
    <property type="match status" value="2"/>
</dbReference>
<dbReference type="GO" id="GO:0031629">
    <property type="term" value="P:synaptic vesicle fusion to presynaptic active zone membrane"/>
    <property type="evidence" value="ECO:0007669"/>
    <property type="project" value="TreeGrafter"/>
</dbReference>
<dbReference type="AlphaFoldDB" id="A0A7R9KR94"/>
<gene>
    <name evidence="11" type="ORF">OSB1V03_LOCUS7244</name>
</gene>
<comment type="subcellular location">
    <subcellularLocation>
        <location evidence="6">Synapse</location>
        <location evidence="6">Synaptosome</location>
    </subcellularLocation>
</comment>
<dbReference type="PANTHER" id="PTHR19305:SF14">
    <property type="entry name" value="SYNAPTOSOMAL-ASSOCIATED PROTEIN-RELATED"/>
    <property type="match status" value="1"/>
</dbReference>